<evidence type="ECO:0000256" key="1">
    <source>
        <dbReference type="ARBA" id="ARBA00004604"/>
    </source>
</evidence>
<dbReference type="GO" id="GO:0030688">
    <property type="term" value="C:preribosome, small subunit precursor"/>
    <property type="evidence" value="ECO:0007669"/>
    <property type="project" value="TreeGrafter"/>
</dbReference>
<name>R7QC22_CHOCR</name>
<keyword evidence="5" id="KW-0698">rRNA processing</keyword>
<evidence type="ECO:0000256" key="4">
    <source>
        <dbReference type="ARBA" id="ARBA00019827"/>
    </source>
</evidence>
<proteinExistence type="inferred from homology"/>
<keyword evidence="6" id="KW-0175">Coiled coil</keyword>
<evidence type="ECO:0000256" key="3">
    <source>
        <dbReference type="ARBA" id="ARBA00018689"/>
    </source>
</evidence>
<dbReference type="PANTHER" id="PTHR33911:SF1">
    <property type="entry name" value="RRNA-PROCESSING PROTEIN EFG1"/>
    <property type="match status" value="1"/>
</dbReference>
<comment type="similarity">
    <text evidence="2">Belongs to the EFG1 family.</text>
</comment>
<dbReference type="PhylomeDB" id="R7QC22"/>
<evidence type="ECO:0000256" key="2">
    <source>
        <dbReference type="ARBA" id="ARBA00006916"/>
    </source>
</evidence>
<dbReference type="STRING" id="2769.R7QC22"/>
<dbReference type="RefSeq" id="XP_005714809.1">
    <property type="nucleotide sequence ID" value="XM_005714752.1"/>
</dbReference>
<evidence type="ECO:0000256" key="5">
    <source>
        <dbReference type="ARBA" id="ARBA00022552"/>
    </source>
</evidence>
<feature type="region of interest" description="Disordered" evidence="8">
    <location>
        <begin position="186"/>
        <end position="219"/>
    </location>
</feature>
<protein>
    <recommendedName>
        <fullName evidence="3">rRNA-processing protein EFG1</fullName>
    </recommendedName>
    <alternativeName>
        <fullName evidence="4">rRNA-processing protein efg1</fullName>
    </alternativeName>
</protein>
<dbReference type="GO" id="GO:0000462">
    <property type="term" value="P:maturation of SSU-rRNA from tricistronic rRNA transcript (SSU-rRNA, 5.8S rRNA, LSU-rRNA)"/>
    <property type="evidence" value="ECO:0007669"/>
    <property type="project" value="TreeGrafter"/>
</dbReference>
<keyword evidence="7" id="KW-0539">Nucleus</keyword>
<dbReference type="Proteomes" id="UP000012073">
    <property type="component" value="Unassembled WGS sequence"/>
</dbReference>
<dbReference type="OrthoDB" id="47732at2759"/>
<accession>R7QC22</accession>
<keyword evidence="10" id="KW-1185">Reference proteome</keyword>
<dbReference type="Pfam" id="PF10153">
    <property type="entry name" value="Efg1"/>
    <property type="match status" value="1"/>
</dbReference>
<dbReference type="KEGG" id="ccp:CHC_T00003320001"/>
<evidence type="ECO:0000256" key="8">
    <source>
        <dbReference type="SAM" id="MobiDB-lite"/>
    </source>
</evidence>
<comment type="subcellular location">
    <subcellularLocation>
        <location evidence="1">Nucleus</location>
        <location evidence="1">Nucleolus</location>
    </subcellularLocation>
</comment>
<dbReference type="InterPro" id="IPR019310">
    <property type="entry name" value="Efg1"/>
</dbReference>
<feature type="region of interest" description="Disordered" evidence="8">
    <location>
        <begin position="1"/>
        <end position="106"/>
    </location>
</feature>
<evidence type="ECO:0000256" key="6">
    <source>
        <dbReference type="ARBA" id="ARBA00023054"/>
    </source>
</evidence>
<evidence type="ECO:0000313" key="9">
    <source>
        <dbReference type="EMBL" id="CDF34990.1"/>
    </source>
</evidence>
<feature type="compositionally biased region" description="Basic and acidic residues" evidence="8">
    <location>
        <begin position="80"/>
        <end position="105"/>
    </location>
</feature>
<gene>
    <name evidence="9" type="ORF">CHC_T00003320001</name>
</gene>
<evidence type="ECO:0000313" key="10">
    <source>
        <dbReference type="Proteomes" id="UP000012073"/>
    </source>
</evidence>
<dbReference type="GeneID" id="17322524"/>
<organism evidence="9 10">
    <name type="scientific">Chondrus crispus</name>
    <name type="common">Carrageen Irish moss</name>
    <name type="synonym">Polymorpha crispa</name>
    <dbReference type="NCBI Taxonomy" id="2769"/>
    <lineage>
        <taxon>Eukaryota</taxon>
        <taxon>Rhodophyta</taxon>
        <taxon>Florideophyceae</taxon>
        <taxon>Rhodymeniophycidae</taxon>
        <taxon>Gigartinales</taxon>
        <taxon>Gigartinaceae</taxon>
        <taxon>Chondrus</taxon>
    </lineage>
</organism>
<dbReference type="Gramene" id="CDF34990">
    <property type="protein sequence ID" value="CDF34990"/>
    <property type="gene ID" value="CHC_T00003320001"/>
</dbReference>
<dbReference type="OMA" id="NAQTHES"/>
<sequence length="219" mass="25152">MGAHTRFDDADEDGAPATGSQANANRKAHGKDHGISKPSKASESQQRGRQRKTKSVRSQIRSIERLLRNKGSEFTPASKRAKEEQLKELARIRDEHDRREAERKTTSQYRMIKFFERRKLQRTLDKIVEHGDKPEDADKRKEILRDMRYINEYPKDKKYISLFPSGGHTDESRKRVEAMRLEIEGKAILQKSGDPSTPKADEGDKPLQGDSFFLNDESG</sequence>
<dbReference type="InterPro" id="IPR050786">
    <property type="entry name" value="EFG1_rRNA-proc"/>
</dbReference>
<evidence type="ECO:0000256" key="7">
    <source>
        <dbReference type="ARBA" id="ARBA00023242"/>
    </source>
</evidence>
<dbReference type="PANTHER" id="PTHR33911">
    <property type="entry name" value="RRNA-PROCESSING PROTEIN EFG1"/>
    <property type="match status" value="1"/>
</dbReference>
<dbReference type="AlphaFoldDB" id="R7QC22"/>
<dbReference type="GO" id="GO:0005730">
    <property type="term" value="C:nucleolus"/>
    <property type="evidence" value="ECO:0007669"/>
    <property type="project" value="UniProtKB-SubCell"/>
</dbReference>
<feature type="compositionally biased region" description="Basic and acidic residues" evidence="8">
    <location>
        <begin position="62"/>
        <end position="71"/>
    </location>
</feature>
<reference evidence="10" key="1">
    <citation type="journal article" date="2013" name="Proc. Natl. Acad. Sci. U.S.A.">
        <title>Genome structure and metabolic features in the red seaweed Chondrus crispus shed light on evolution of the Archaeplastida.</title>
        <authorList>
            <person name="Collen J."/>
            <person name="Porcel B."/>
            <person name="Carre W."/>
            <person name="Ball S.G."/>
            <person name="Chaparro C."/>
            <person name="Tonon T."/>
            <person name="Barbeyron T."/>
            <person name="Michel G."/>
            <person name="Noel B."/>
            <person name="Valentin K."/>
            <person name="Elias M."/>
            <person name="Artiguenave F."/>
            <person name="Arun A."/>
            <person name="Aury J.M."/>
            <person name="Barbosa-Neto J.F."/>
            <person name="Bothwell J.H."/>
            <person name="Bouget F.Y."/>
            <person name="Brillet L."/>
            <person name="Cabello-Hurtado F."/>
            <person name="Capella-Gutierrez S."/>
            <person name="Charrier B."/>
            <person name="Cladiere L."/>
            <person name="Cock J.M."/>
            <person name="Coelho S.M."/>
            <person name="Colleoni C."/>
            <person name="Czjzek M."/>
            <person name="Da Silva C."/>
            <person name="Delage L."/>
            <person name="Denoeud F."/>
            <person name="Deschamps P."/>
            <person name="Dittami S.M."/>
            <person name="Gabaldon T."/>
            <person name="Gachon C.M."/>
            <person name="Groisillier A."/>
            <person name="Herve C."/>
            <person name="Jabbari K."/>
            <person name="Katinka M."/>
            <person name="Kloareg B."/>
            <person name="Kowalczyk N."/>
            <person name="Labadie K."/>
            <person name="Leblanc C."/>
            <person name="Lopez P.J."/>
            <person name="McLachlan D.H."/>
            <person name="Meslet-Cladiere L."/>
            <person name="Moustafa A."/>
            <person name="Nehr Z."/>
            <person name="Nyvall Collen P."/>
            <person name="Panaud O."/>
            <person name="Partensky F."/>
            <person name="Poulain J."/>
            <person name="Rensing S.A."/>
            <person name="Rousvoal S."/>
            <person name="Samson G."/>
            <person name="Symeonidi A."/>
            <person name="Weissenbach J."/>
            <person name="Zambounis A."/>
            <person name="Wincker P."/>
            <person name="Boyen C."/>
        </authorList>
    </citation>
    <scope>NUCLEOTIDE SEQUENCE [LARGE SCALE GENOMIC DNA]</scope>
    <source>
        <strain evidence="10">cv. Stackhouse</strain>
    </source>
</reference>
<dbReference type="EMBL" id="HG001713">
    <property type="protein sequence ID" value="CDF34990.1"/>
    <property type="molecule type" value="Genomic_DNA"/>
</dbReference>